<dbReference type="Proteomes" id="UP000317573">
    <property type="component" value="Unassembled WGS sequence"/>
</dbReference>
<dbReference type="GO" id="GO:0003676">
    <property type="term" value="F:nucleic acid binding"/>
    <property type="evidence" value="ECO:0007669"/>
    <property type="project" value="InterPro"/>
</dbReference>
<dbReference type="InterPro" id="IPR002059">
    <property type="entry name" value="CSP_DNA-bd"/>
</dbReference>
<reference evidence="2 3" key="1">
    <citation type="submission" date="2019-07" db="EMBL/GenBank/DDBJ databases">
        <title>Genome sequencing of lignin-degrading bacterial isolates.</title>
        <authorList>
            <person name="Gladden J."/>
        </authorList>
    </citation>
    <scope>NUCLEOTIDE SEQUENCE [LARGE SCALE GENOMIC DNA]</scope>
    <source>
        <strain evidence="2 3">J45</strain>
    </source>
</reference>
<evidence type="ECO:0000259" key="1">
    <source>
        <dbReference type="PROSITE" id="PS51857"/>
    </source>
</evidence>
<dbReference type="InterPro" id="IPR012340">
    <property type="entry name" value="NA-bd_OB-fold"/>
</dbReference>
<gene>
    <name evidence="2" type="ORF">L618_000900000950</name>
</gene>
<evidence type="ECO:0000313" key="3">
    <source>
        <dbReference type="Proteomes" id="UP000317573"/>
    </source>
</evidence>
<dbReference type="Pfam" id="PF00313">
    <property type="entry name" value="CSD"/>
    <property type="match status" value="1"/>
</dbReference>
<dbReference type="PANTHER" id="PTHR46565:SF20">
    <property type="entry name" value="COLD SHOCK DOMAIN-CONTAINING PROTEIN 4"/>
    <property type="match status" value="1"/>
</dbReference>
<accession>A0A562D6X5</accession>
<sequence>MSPIRRGRFPGPAEHVSMTGAEGLSGAQGIRFRVACSVGEVRERWQGNKMEHGVVLWFDAGLGHGFIRDDDGTEILVHYSQIDGSGYRFLTGGQRVRFEIGYGIFGRQAVNVQVC</sequence>
<dbReference type="InterPro" id="IPR011129">
    <property type="entry name" value="CSD"/>
</dbReference>
<evidence type="ECO:0000313" key="2">
    <source>
        <dbReference type="EMBL" id="TWH05290.1"/>
    </source>
</evidence>
<proteinExistence type="predicted"/>
<protein>
    <submittedName>
        <fullName evidence="2">Cold shock CspA family protein</fullName>
    </submittedName>
</protein>
<dbReference type="PROSITE" id="PS51857">
    <property type="entry name" value="CSD_2"/>
    <property type="match status" value="1"/>
</dbReference>
<dbReference type="PANTHER" id="PTHR46565">
    <property type="entry name" value="COLD SHOCK DOMAIN PROTEIN 2"/>
    <property type="match status" value="1"/>
</dbReference>
<dbReference type="SMART" id="SM00357">
    <property type="entry name" value="CSP"/>
    <property type="match status" value="1"/>
</dbReference>
<dbReference type="CDD" id="cd04458">
    <property type="entry name" value="CSP_CDS"/>
    <property type="match status" value="1"/>
</dbReference>
<dbReference type="PRINTS" id="PR00050">
    <property type="entry name" value="COLDSHOCK"/>
</dbReference>
<comment type="caution">
    <text evidence="2">The sequence shown here is derived from an EMBL/GenBank/DDBJ whole genome shotgun (WGS) entry which is preliminary data.</text>
</comment>
<dbReference type="AlphaFoldDB" id="A0A562D6X5"/>
<feature type="domain" description="CSD" evidence="1">
    <location>
        <begin position="50"/>
        <end position="114"/>
    </location>
</feature>
<dbReference type="SUPFAM" id="SSF50249">
    <property type="entry name" value="Nucleic acid-binding proteins"/>
    <property type="match status" value="1"/>
</dbReference>
<dbReference type="Gene3D" id="2.40.50.140">
    <property type="entry name" value="Nucleic acid-binding proteins"/>
    <property type="match status" value="1"/>
</dbReference>
<name>A0A562D6X5_RHORH</name>
<dbReference type="EMBL" id="VLJT01000094">
    <property type="protein sequence ID" value="TWH05290.1"/>
    <property type="molecule type" value="Genomic_DNA"/>
</dbReference>
<organism evidence="2 3">
    <name type="scientific">Rhodococcus rhodochrous J45</name>
    <dbReference type="NCBI Taxonomy" id="935266"/>
    <lineage>
        <taxon>Bacteria</taxon>
        <taxon>Bacillati</taxon>
        <taxon>Actinomycetota</taxon>
        <taxon>Actinomycetes</taxon>
        <taxon>Mycobacteriales</taxon>
        <taxon>Nocardiaceae</taxon>
        <taxon>Rhodococcus</taxon>
    </lineage>
</organism>